<evidence type="ECO:0000256" key="1">
    <source>
        <dbReference type="ARBA" id="ARBA00005439"/>
    </source>
</evidence>
<keyword evidence="2 5" id="KW-0396">Initiation factor</keyword>
<dbReference type="InterPro" id="IPR019813">
    <property type="entry name" value="Translation_initiation_fac3_CS"/>
</dbReference>
<dbReference type="EMBL" id="FR872653">
    <property type="protein sequence ID" value="CCB91356.1"/>
    <property type="molecule type" value="Genomic_DNA"/>
</dbReference>
<evidence type="ECO:0000259" key="7">
    <source>
        <dbReference type="Pfam" id="PF05198"/>
    </source>
</evidence>
<dbReference type="PROSITE" id="PS00938">
    <property type="entry name" value="IF3"/>
    <property type="match status" value="1"/>
</dbReference>
<evidence type="ECO:0000259" key="6">
    <source>
        <dbReference type="Pfam" id="PF00707"/>
    </source>
</evidence>
<dbReference type="GO" id="GO:0032790">
    <property type="term" value="P:ribosome disassembly"/>
    <property type="evidence" value="ECO:0007669"/>
    <property type="project" value="TreeGrafter"/>
</dbReference>
<dbReference type="SUPFAM" id="SSF55200">
    <property type="entry name" value="Translation initiation factor IF3, C-terminal domain"/>
    <property type="match status" value="1"/>
</dbReference>
<evidence type="ECO:0000256" key="2">
    <source>
        <dbReference type="ARBA" id="ARBA00022540"/>
    </source>
</evidence>
<dbReference type="GO" id="GO:0016020">
    <property type="term" value="C:membrane"/>
    <property type="evidence" value="ECO:0007669"/>
    <property type="project" value="TreeGrafter"/>
</dbReference>
<dbReference type="SUPFAM" id="SSF54364">
    <property type="entry name" value="Translation initiation factor IF3, N-terminal domain"/>
    <property type="match status" value="1"/>
</dbReference>
<dbReference type="GO" id="GO:0003743">
    <property type="term" value="F:translation initiation factor activity"/>
    <property type="evidence" value="ECO:0007669"/>
    <property type="project" value="UniProtKB-UniRule"/>
</dbReference>
<feature type="domain" description="Translation initiation factor 3 C-terminal" evidence="6">
    <location>
        <begin position="55"/>
        <end position="140"/>
    </location>
</feature>
<dbReference type="FunFam" id="3.30.110.10:FF:000001">
    <property type="entry name" value="Translation initiation factor IF-3"/>
    <property type="match status" value="1"/>
</dbReference>
<dbReference type="Gene3D" id="3.30.110.10">
    <property type="entry name" value="Translation initiation factor 3 (IF-3), C-terminal domain"/>
    <property type="match status" value="1"/>
</dbReference>
<dbReference type="AlphaFoldDB" id="F8LD80"/>
<dbReference type="GO" id="GO:0005829">
    <property type="term" value="C:cytosol"/>
    <property type="evidence" value="ECO:0007669"/>
    <property type="project" value="TreeGrafter"/>
</dbReference>
<name>F8LD80_9BACT</name>
<proteinExistence type="inferred from homology"/>
<reference evidence="8" key="1">
    <citation type="submission" date="2011-05" db="EMBL/GenBank/DDBJ databases">
        <title>Unity in variety -- the pan-genome of the Chlamydiae.</title>
        <authorList>
            <person name="Collingro A."/>
            <person name="Tischler P."/>
            <person name="Weinmaier T."/>
            <person name="Penz T."/>
            <person name="Heinz E."/>
            <person name="Brunham R.C."/>
            <person name="Read T.D."/>
            <person name="Bavoil P.M."/>
            <person name="Sachse K."/>
            <person name="Kahane S."/>
            <person name="Friedman M.G."/>
            <person name="Rattei T."/>
            <person name="Myers G.S.A."/>
            <person name="Horn M."/>
        </authorList>
    </citation>
    <scope>NUCLEOTIDE SEQUENCE</scope>
    <source>
        <strain evidence="8">2032/99</strain>
    </source>
</reference>
<dbReference type="InterPro" id="IPR001288">
    <property type="entry name" value="Translation_initiation_fac_3"/>
</dbReference>
<dbReference type="PANTHER" id="PTHR10938:SF0">
    <property type="entry name" value="TRANSLATION INITIATION FACTOR IF-3, MITOCHONDRIAL"/>
    <property type="match status" value="1"/>
</dbReference>
<comment type="subunit">
    <text evidence="5">Monomer.</text>
</comment>
<protein>
    <recommendedName>
        <fullName evidence="4 5">Translation initiation factor IF-3</fullName>
    </recommendedName>
</protein>
<organism evidence="8">
    <name type="scientific">Waddlia chondrophila 2032/99</name>
    <dbReference type="NCBI Taxonomy" id="765953"/>
    <lineage>
        <taxon>Bacteria</taxon>
        <taxon>Pseudomonadati</taxon>
        <taxon>Chlamydiota</taxon>
        <taxon>Chlamydiia</taxon>
        <taxon>Parachlamydiales</taxon>
        <taxon>Waddliaceae</taxon>
        <taxon>Waddlia</taxon>
    </lineage>
</organism>
<accession>F8LD80</accession>
<dbReference type="Gene3D" id="3.10.20.80">
    <property type="entry name" value="Translation initiation factor 3 (IF-3), N-terminal domain"/>
    <property type="match status" value="1"/>
</dbReference>
<dbReference type="NCBIfam" id="TIGR00168">
    <property type="entry name" value="infC"/>
    <property type="match status" value="1"/>
</dbReference>
<keyword evidence="3 5" id="KW-0648">Protein biosynthesis</keyword>
<dbReference type="Pfam" id="PF05198">
    <property type="entry name" value="IF3_N"/>
    <property type="match status" value="1"/>
</dbReference>
<dbReference type="InterPro" id="IPR019814">
    <property type="entry name" value="Translation_initiation_fac_3_N"/>
</dbReference>
<evidence type="ECO:0000256" key="5">
    <source>
        <dbReference type="RuleBase" id="RU000646"/>
    </source>
</evidence>
<evidence type="ECO:0000256" key="4">
    <source>
        <dbReference type="NCBIfam" id="TIGR00168"/>
    </source>
</evidence>
<evidence type="ECO:0000256" key="3">
    <source>
        <dbReference type="ARBA" id="ARBA00022917"/>
    </source>
</evidence>
<dbReference type="InterPro" id="IPR019815">
    <property type="entry name" value="Translation_initiation_fac_3_C"/>
</dbReference>
<dbReference type="GO" id="GO:0043022">
    <property type="term" value="F:ribosome binding"/>
    <property type="evidence" value="ECO:0007669"/>
    <property type="project" value="TreeGrafter"/>
</dbReference>
<dbReference type="Pfam" id="PF00707">
    <property type="entry name" value="IF3_C"/>
    <property type="match status" value="1"/>
</dbReference>
<dbReference type="InterPro" id="IPR036787">
    <property type="entry name" value="T_IF-3_N_sf"/>
</dbReference>
<dbReference type="PANTHER" id="PTHR10938">
    <property type="entry name" value="TRANSLATION INITIATION FACTOR IF-3"/>
    <property type="match status" value="1"/>
</dbReference>
<comment type="subcellular location">
    <subcellularLocation>
        <location evidence="5">Cytoplasm</location>
    </subcellularLocation>
</comment>
<sequence>MSPRDALKRAEDEGLDLVEIAPNANPPVCKIIDYGKFRYDQTKREKESKKASHQIKVKEVKVKPNINEHDLQTKMRHAKDFLEKGNKVKVTCMFRGREMAHKSIGERLIQRIVEDLNEVAVCETPMKMFGRFLTVVLAPHKNKK</sequence>
<comment type="similarity">
    <text evidence="1 5">Belongs to the IF-3 family.</text>
</comment>
<dbReference type="InterPro" id="IPR036788">
    <property type="entry name" value="T_IF-3_C_sf"/>
</dbReference>
<evidence type="ECO:0000313" key="8">
    <source>
        <dbReference type="EMBL" id="CCB91356.1"/>
    </source>
</evidence>
<gene>
    <name evidence="8" type="primary">infC</name>
    <name evidence="8" type="ORF">WCH_AD00980</name>
</gene>
<feature type="domain" description="Translation initiation factor 3 N-terminal" evidence="7">
    <location>
        <begin position="1"/>
        <end position="47"/>
    </location>
</feature>
<comment type="function">
    <text evidence="5">IF-3 binds to the 30S ribosomal subunit and shifts the equilibrium between 70S ribosomes and their 50S and 30S subunits in favor of the free subunits, thus enhancing the availability of 30S subunits on which protein synthesis initiation begins.</text>
</comment>